<dbReference type="Proteomes" id="UP000298471">
    <property type="component" value="Unassembled WGS sequence"/>
</dbReference>
<dbReference type="GO" id="GO:0016740">
    <property type="term" value="F:transferase activity"/>
    <property type="evidence" value="ECO:0007669"/>
    <property type="project" value="UniProtKB-KW"/>
</dbReference>
<dbReference type="SUPFAM" id="SSF55729">
    <property type="entry name" value="Acyl-CoA N-acyltransferases (Nat)"/>
    <property type="match status" value="1"/>
</dbReference>
<dbReference type="OrthoDB" id="9793389at2"/>
<gene>
    <name evidence="2" type="ORF">E5K02_08220</name>
</gene>
<protein>
    <submittedName>
        <fullName evidence="2">N-acetyltransferase</fullName>
    </submittedName>
</protein>
<dbReference type="PANTHER" id="PTHR31435">
    <property type="entry name" value="PROTEIN NATD1"/>
    <property type="match status" value="1"/>
</dbReference>
<sequence>MQAILPFLSTNFPFLPMKPTIRHNEDEQTFYATLDGYEGELAYSRPSATVIDFSHTFVDENLRGRGVADAMAVEALAYARAQGLRIKTSCAFMQAYVDRHTDYQDLQA</sequence>
<dbReference type="PANTHER" id="PTHR31435:SF9">
    <property type="entry name" value="PROTEIN NATD1"/>
    <property type="match status" value="1"/>
</dbReference>
<accession>A0A4Z0QJG1</accession>
<feature type="domain" description="N-acetyltransferase" evidence="1">
    <location>
        <begin position="22"/>
        <end position="108"/>
    </location>
</feature>
<comment type="caution">
    <text evidence="2">The sequence shown here is derived from an EMBL/GenBank/DDBJ whole genome shotgun (WGS) entry which is preliminary data.</text>
</comment>
<dbReference type="Gene3D" id="3.40.630.30">
    <property type="match status" value="1"/>
</dbReference>
<evidence type="ECO:0000259" key="1">
    <source>
        <dbReference type="PROSITE" id="PS51729"/>
    </source>
</evidence>
<name>A0A4Z0QJG1_9BACT</name>
<dbReference type="PROSITE" id="PS51729">
    <property type="entry name" value="GNAT_YJDJ"/>
    <property type="match status" value="1"/>
</dbReference>
<reference evidence="2 3" key="1">
    <citation type="submission" date="2019-04" db="EMBL/GenBank/DDBJ databases">
        <authorList>
            <person name="Feng G."/>
            <person name="Zhang J."/>
            <person name="Zhu H."/>
        </authorList>
    </citation>
    <scope>NUCLEOTIDE SEQUENCE [LARGE SCALE GENOMIC DNA]</scope>
    <source>
        <strain evidence="2 3">9PBR-1</strain>
    </source>
</reference>
<dbReference type="CDD" id="cd04301">
    <property type="entry name" value="NAT_SF"/>
    <property type="match status" value="1"/>
</dbReference>
<dbReference type="InterPro" id="IPR016181">
    <property type="entry name" value="Acyl_CoA_acyltransferase"/>
</dbReference>
<dbReference type="InterPro" id="IPR045057">
    <property type="entry name" value="Gcn5-rel_NAT"/>
</dbReference>
<evidence type="ECO:0000313" key="2">
    <source>
        <dbReference type="EMBL" id="TGE29423.1"/>
    </source>
</evidence>
<organism evidence="2 3">
    <name type="scientific">Hymenobacter metallicola</name>
    <dbReference type="NCBI Taxonomy" id="2563114"/>
    <lineage>
        <taxon>Bacteria</taxon>
        <taxon>Pseudomonadati</taxon>
        <taxon>Bacteroidota</taxon>
        <taxon>Cytophagia</taxon>
        <taxon>Cytophagales</taxon>
        <taxon>Hymenobacteraceae</taxon>
        <taxon>Hymenobacter</taxon>
    </lineage>
</organism>
<dbReference type="InterPro" id="IPR031165">
    <property type="entry name" value="GNAT_YJDJ"/>
</dbReference>
<dbReference type="EMBL" id="SRMB01000001">
    <property type="protein sequence ID" value="TGE29423.1"/>
    <property type="molecule type" value="Genomic_DNA"/>
</dbReference>
<evidence type="ECO:0000313" key="3">
    <source>
        <dbReference type="Proteomes" id="UP000298471"/>
    </source>
</evidence>
<keyword evidence="3" id="KW-1185">Reference proteome</keyword>
<dbReference type="AlphaFoldDB" id="A0A4Z0QJG1"/>
<keyword evidence="2" id="KW-0808">Transferase</keyword>
<proteinExistence type="predicted"/>
<dbReference type="Pfam" id="PF14542">
    <property type="entry name" value="Acetyltransf_CG"/>
    <property type="match status" value="1"/>
</dbReference>